<evidence type="ECO:0000313" key="1">
    <source>
        <dbReference type="EMBL" id="KAJ4161631.1"/>
    </source>
</evidence>
<dbReference type="Proteomes" id="UP001144673">
    <property type="component" value="Unassembled WGS sequence"/>
</dbReference>
<dbReference type="EMBL" id="JAJHUN010000002">
    <property type="protein sequence ID" value="KAJ4161631.1"/>
    <property type="molecule type" value="Genomic_DNA"/>
</dbReference>
<name>A0A9W8QLB8_AKAMU</name>
<gene>
    <name evidence="1" type="ORF">LMH87_007659</name>
</gene>
<keyword evidence="2" id="KW-1185">Reference proteome</keyword>
<protein>
    <submittedName>
        <fullName evidence="1">Uncharacterized protein</fullName>
    </submittedName>
</protein>
<dbReference type="KEGG" id="amus:LMH87_007659"/>
<comment type="caution">
    <text evidence="1">The sequence shown here is derived from an EMBL/GenBank/DDBJ whole genome shotgun (WGS) entry which is preliminary data.</text>
</comment>
<dbReference type="RefSeq" id="XP_056058015.1">
    <property type="nucleotide sequence ID" value="XM_056199579.1"/>
</dbReference>
<reference evidence="1" key="1">
    <citation type="journal article" date="2023" name="Access Microbiol">
        <title>De-novo genome assembly for Akanthomyces muscarius, a biocontrol agent of insect agricultural pests.</title>
        <authorList>
            <person name="Erdos Z."/>
            <person name="Studholme D.J."/>
            <person name="Raymond B."/>
            <person name="Sharma M."/>
        </authorList>
    </citation>
    <scope>NUCLEOTIDE SEQUENCE</scope>
    <source>
        <strain evidence="1">Ve6</strain>
    </source>
</reference>
<organism evidence="1 2">
    <name type="scientific">Akanthomyces muscarius</name>
    <name type="common">Entomopathogenic fungus</name>
    <name type="synonym">Lecanicillium muscarium</name>
    <dbReference type="NCBI Taxonomy" id="2231603"/>
    <lineage>
        <taxon>Eukaryota</taxon>
        <taxon>Fungi</taxon>
        <taxon>Dikarya</taxon>
        <taxon>Ascomycota</taxon>
        <taxon>Pezizomycotina</taxon>
        <taxon>Sordariomycetes</taxon>
        <taxon>Hypocreomycetidae</taxon>
        <taxon>Hypocreales</taxon>
        <taxon>Cordycipitaceae</taxon>
        <taxon>Akanthomyces</taxon>
    </lineage>
</organism>
<dbReference type="GeneID" id="80894818"/>
<dbReference type="AlphaFoldDB" id="A0A9W8QLB8"/>
<accession>A0A9W8QLB8</accession>
<sequence length="188" mass="20630">MEYRVIVGQEDVVATGPDGETYKTAVLVQGQAHIKSRNGTTEYHVHFEQSSNKIQIKKVLTDSLMSSSDYLNLSLAGVEDGQGYADRGTFDVEGSAMPLRCSVDTRTFGCPLAIESGGEEIAVAKKCNMFGGSYDLQFLKAVSPEEPMSVQTKPDYGETPKEHYAIVREEAVLIALAFAWRDVLSHMK</sequence>
<evidence type="ECO:0000313" key="2">
    <source>
        <dbReference type="Proteomes" id="UP001144673"/>
    </source>
</evidence>
<proteinExistence type="predicted"/>